<reference evidence="3 4" key="1">
    <citation type="journal article" date="2015" name="Int. J. Syst. Evol. Microbiol.">
        <title>Rhizobium anhuiense sp. nov., isolated from effective nodules of Vicia faba and Pisum sativum.</title>
        <authorList>
            <person name="Zhang Y.J."/>
            <person name="Zheng W.T."/>
            <person name="Everall I."/>
            <person name="Young J.P."/>
            <person name="Zhang X.X."/>
            <person name="Tian C.F."/>
            <person name="Sui X.H."/>
            <person name="Wang E.T."/>
            <person name="Chen W.X."/>
        </authorList>
    </citation>
    <scope>NUCLEOTIDE SEQUENCE [LARGE SCALE GENOMIC DNA]</scope>
    <source>
        <strain evidence="3 4">CCBAU 23252</strain>
    </source>
</reference>
<dbReference type="Gene3D" id="3.20.20.150">
    <property type="entry name" value="Divalent-metal-dependent TIM barrel enzymes"/>
    <property type="match status" value="1"/>
</dbReference>
<dbReference type="GO" id="GO:0016853">
    <property type="term" value="F:isomerase activity"/>
    <property type="evidence" value="ECO:0007669"/>
    <property type="project" value="UniProtKB-KW"/>
</dbReference>
<evidence type="ECO:0000259" key="2">
    <source>
        <dbReference type="Pfam" id="PF01261"/>
    </source>
</evidence>
<accession>A0A432NYH7</accession>
<dbReference type="Pfam" id="PF01261">
    <property type="entry name" value="AP_endonuc_2"/>
    <property type="match status" value="1"/>
</dbReference>
<dbReference type="PANTHER" id="PTHR12110">
    <property type="entry name" value="HYDROXYPYRUVATE ISOMERASE"/>
    <property type="match status" value="1"/>
</dbReference>
<dbReference type="SUPFAM" id="SSF51658">
    <property type="entry name" value="Xylose isomerase-like"/>
    <property type="match status" value="1"/>
</dbReference>
<name>A0A432NYH7_9HYPH</name>
<dbReference type="Proteomes" id="UP000273611">
    <property type="component" value="Unassembled WGS sequence"/>
</dbReference>
<evidence type="ECO:0000313" key="3">
    <source>
        <dbReference type="EMBL" id="RUM04729.1"/>
    </source>
</evidence>
<protein>
    <submittedName>
        <fullName evidence="3">Sugar phosphate isomerase/epimerase</fullName>
    </submittedName>
</protein>
<sequence>MARSSRRRRPRNSSPRPGTSARALFSDRFSGTESGKRIMPLDYGVHTFGFVWNATAAEAIARLADQGFRKFQLLASDPHFNIRDHGSTDWIALRNGIAAAGGKLVALDLPVGDYNLASPMPDVTEFAVGAYGRAIEAAAFLGSRYVTVSSGRKHALIAATPGVLEDIVADCLVRLADHAAACGIRLLFENHPIGVFPDAASIRSMLDRCRRNNIDVVYDVANARAIGEDPSAGLEMLKDRVRVIHLSDADDGKWQHAPIGSGQIDFRPILKTIEDLRFDGDVVIEIISENPLADAVASRTRLQTLL</sequence>
<organism evidence="3 4">
    <name type="scientific">Rhizobium anhuiense</name>
    <dbReference type="NCBI Taxonomy" id="1184720"/>
    <lineage>
        <taxon>Bacteria</taxon>
        <taxon>Pseudomonadati</taxon>
        <taxon>Pseudomonadota</taxon>
        <taxon>Alphaproteobacteria</taxon>
        <taxon>Hyphomicrobiales</taxon>
        <taxon>Rhizobiaceae</taxon>
        <taxon>Rhizobium/Agrobacterium group</taxon>
        <taxon>Rhizobium</taxon>
    </lineage>
</organism>
<feature type="compositionally biased region" description="Basic residues" evidence="1">
    <location>
        <begin position="1"/>
        <end position="11"/>
    </location>
</feature>
<gene>
    <name evidence="3" type="ORF">EEQ99_04265</name>
</gene>
<feature type="domain" description="Xylose isomerase-like TIM barrel" evidence="2">
    <location>
        <begin position="61"/>
        <end position="295"/>
    </location>
</feature>
<dbReference type="AlphaFoldDB" id="A0A432NYH7"/>
<dbReference type="InterPro" id="IPR013022">
    <property type="entry name" value="Xyl_isomerase-like_TIM-brl"/>
</dbReference>
<dbReference type="InterPro" id="IPR050312">
    <property type="entry name" value="IolE/XylAMocC-like"/>
</dbReference>
<feature type="region of interest" description="Disordered" evidence="1">
    <location>
        <begin position="1"/>
        <end position="22"/>
    </location>
</feature>
<dbReference type="EMBL" id="RIBW01000001">
    <property type="protein sequence ID" value="RUM04729.1"/>
    <property type="molecule type" value="Genomic_DNA"/>
</dbReference>
<keyword evidence="3" id="KW-0413">Isomerase</keyword>
<dbReference type="PANTHER" id="PTHR12110:SF53">
    <property type="entry name" value="BLR5974 PROTEIN"/>
    <property type="match status" value="1"/>
</dbReference>
<evidence type="ECO:0000313" key="4">
    <source>
        <dbReference type="Proteomes" id="UP000273611"/>
    </source>
</evidence>
<comment type="caution">
    <text evidence="3">The sequence shown here is derived from an EMBL/GenBank/DDBJ whole genome shotgun (WGS) entry which is preliminary data.</text>
</comment>
<dbReference type="InterPro" id="IPR036237">
    <property type="entry name" value="Xyl_isomerase-like_sf"/>
</dbReference>
<evidence type="ECO:0000256" key="1">
    <source>
        <dbReference type="SAM" id="MobiDB-lite"/>
    </source>
</evidence>
<proteinExistence type="predicted"/>